<evidence type="ECO:0000256" key="1">
    <source>
        <dbReference type="SAM" id="MobiDB-lite"/>
    </source>
</evidence>
<organism evidence="2 3">
    <name type="scientific">Streptomyces pratens</name>
    <dbReference type="NCBI Taxonomy" id="887456"/>
    <lineage>
        <taxon>Bacteria</taxon>
        <taxon>Bacillati</taxon>
        <taxon>Actinomycetota</taxon>
        <taxon>Actinomycetes</taxon>
        <taxon>Kitasatosporales</taxon>
        <taxon>Streptomycetaceae</taxon>
        <taxon>Streptomyces</taxon>
    </lineage>
</organism>
<dbReference type="EMBL" id="JBHSPT010000061">
    <property type="protein sequence ID" value="MFC6058735.1"/>
    <property type="molecule type" value="Genomic_DNA"/>
</dbReference>
<protein>
    <submittedName>
        <fullName evidence="2">Uncharacterized protein</fullName>
    </submittedName>
</protein>
<accession>A0ABW1M4S9</accession>
<evidence type="ECO:0000313" key="3">
    <source>
        <dbReference type="Proteomes" id="UP001596242"/>
    </source>
</evidence>
<keyword evidence="3" id="KW-1185">Reference proteome</keyword>
<gene>
    <name evidence="2" type="ORF">ACFP50_25865</name>
</gene>
<evidence type="ECO:0000313" key="2">
    <source>
        <dbReference type="EMBL" id="MFC6058735.1"/>
    </source>
</evidence>
<feature type="region of interest" description="Disordered" evidence="1">
    <location>
        <begin position="19"/>
        <end position="51"/>
    </location>
</feature>
<dbReference type="RefSeq" id="WP_386401725.1">
    <property type="nucleotide sequence ID" value="NZ_JBHSPT010000061.1"/>
</dbReference>
<sequence length="93" mass="9407">MRPSARGIGTAGERALPFFGGHLPHAGREGAVLASGTSGDQRKTAHPGLTPWTASPAELDVAQRVLAAVPGAAVPGTAELPHARVPFCMATDS</sequence>
<reference evidence="3" key="1">
    <citation type="journal article" date="2019" name="Int. J. Syst. Evol. Microbiol.">
        <title>The Global Catalogue of Microorganisms (GCM) 10K type strain sequencing project: providing services to taxonomists for standard genome sequencing and annotation.</title>
        <authorList>
            <consortium name="The Broad Institute Genomics Platform"/>
            <consortium name="The Broad Institute Genome Sequencing Center for Infectious Disease"/>
            <person name="Wu L."/>
            <person name="Ma J."/>
        </authorList>
    </citation>
    <scope>NUCLEOTIDE SEQUENCE [LARGE SCALE GENOMIC DNA]</scope>
    <source>
        <strain evidence="3">JCM 12763</strain>
    </source>
</reference>
<comment type="caution">
    <text evidence="2">The sequence shown here is derived from an EMBL/GenBank/DDBJ whole genome shotgun (WGS) entry which is preliminary data.</text>
</comment>
<proteinExistence type="predicted"/>
<name>A0ABW1M4S9_9ACTN</name>
<dbReference type="Proteomes" id="UP001596242">
    <property type="component" value="Unassembled WGS sequence"/>
</dbReference>